<feature type="transmembrane region" description="Helical" evidence="6">
    <location>
        <begin position="224"/>
        <end position="244"/>
    </location>
</feature>
<keyword evidence="3 6" id="KW-0812">Transmembrane</keyword>
<evidence type="ECO:0000256" key="3">
    <source>
        <dbReference type="ARBA" id="ARBA00022692"/>
    </source>
</evidence>
<accession>A0ABN1QQY8</accession>
<dbReference type="PANTHER" id="PTHR35007:SF3">
    <property type="entry name" value="POSSIBLE CONSERVED ALANINE RICH MEMBRANE PROTEIN"/>
    <property type="match status" value="1"/>
</dbReference>
<feature type="transmembrane region" description="Helical" evidence="6">
    <location>
        <begin position="54"/>
        <end position="87"/>
    </location>
</feature>
<evidence type="ECO:0000256" key="6">
    <source>
        <dbReference type="SAM" id="Phobius"/>
    </source>
</evidence>
<organism evidence="8 9">
    <name type="scientific">Kribbella koreensis</name>
    <dbReference type="NCBI Taxonomy" id="57909"/>
    <lineage>
        <taxon>Bacteria</taxon>
        <taxon>Bacillati</taxon>
        <taxon>Actinomycetota</taxon>
        <taxon>Actinomycetes</taxon>
        <taxon>Propionibacteriales</taxon>
        <taxon>Kribbellaceae</taxon>
        <taxon>Kribbella</taxon>
    </lineage>
</organism>
<feature type="domain" description="Type II secretion system protein GspF" evidence="7">
    <location>
        <begin position="111"/>
        <end position="237"/>
    </location>
</feature>
<dbReference type="Pfam" id="PF00482">
    <property type="entry name" value="T2SSF"/>
    <property type="match status" value="1"/>
</dbReference>
<gene>
    <name evidence="8" type="ORF">GCM10009554_41300</name>
</gene>
<name>A0ABN1QQY8_9ACTN</name>
<comment type="caution">
    <text evidence="8">The sequence shown here is derived from an EMBL/GenBank/DDBJ whole genome shotgun (WGS) entry which is preliminary data.</text>
</comment>
<evidence type="ECO:0000256" key="5">
    <source>
        <dbReference type="ARBA" id="ARBA00023136"/>
    </source>
</evidence>
<evidence type="ECO:0000313" key="8">
    <source>
        <dbReference type="EMBL" id="GAA0945960.1"/>
    </source>
</evidence>
<evidence type="ECO:0000313" key="9">
    <source>
        <dbReference type="Proteomes" id="UP001500542"/>
    </source>
</evidence>
<reference evidence="8 9" key="1">
    <citation type="journal article" date="2019" name="Int. J. Syst. Evol. Microbiol.">
        <title>The Global Catalogue of Microorganisms (GCM) 10K type strain sequencing project: providing services to taxonomists for standard genome sequencing and annotation.</title>
        <authorList>
            <consortium name="The Broad Institute Genomics Platform"/>
            <consortium name="The Broad Institute Genome Sequencing Center for Infectious Disease"/>
            <person name="Wu L."/>
            <person name="Ma J."/>
        </authorList>
    </citation>
    <scope>NUCLEOTIDE SEQUENCE [LARGE SCALE GENOMIC DNA]</scope>
    <source>
        <strain evidence="8 9">JCM 10977</strain>
    </source>
</reference>
<evidence type="ECO:0000256" key="1">
    <source>
        <dbReference type="ARBA" id="ARBA00004651"/>
    </source>
</evidence>
<keyword evidence="9" id="KW-1185">Reference proteome</keyword>
<protein>
    <submittedName>
        <fullName evidence="8">Type II secretion system F family protein</fullName>
    </submittedName>
</protein>
<dbReference type="EMBL" id="BAAAHK010000009">
    <property type="protein sequence ID" value="GAA0945960.1"/>
    <property type="molecule type" value="Genomic_DNA"/>
</dbReference>
<keyword evidence="2" id="KW-1003">Cell membrane</keyword>
<keyword evidence="4 6" id="KW-1133">Transmembrane helix</keyword>
<dbReference type="PANTHER" id="PTHR35007">
    <property type="entry name" value="INTEGRAL MEMBRANE PROTEIN-RELATED"/>
    <property type="match status" value="1"/>
</dbReference>
<feature type="transmembrane region" description="Helical" evidence="6">
    <location>
        <begin position="250"/>
        <end position="270"/>
    </location>
</feature>
<evidence type="ECO:0000256" key="4">
    <source>
        <dbReference type="ARBA" id="ARBA00022989"/>
    </source>
</evidence>
<dbReference type="Proteomes" id="UP001500542">
    <property type="component" value="Unassembled WGS sequence"/>
</dbReference>
<keyword evidence="5 6" id="KW-0472">Membrane</keyword>
<proteinExistence type="predicted"/>
<evidence type="ECO:0000256" key="2">
    <source>
        <dbReference type="ARBA" id="ARBA00022475"/>
    </source>
</evidence>
<evidence type="ECO:0000259" key="7">
    <source>
        <dbReference type="Pfam" id="PF00482"/>
    </source>
</evidence>
<sequence length="304" mass="32664">MGLMSNETLLSLLSGAVVGGAILLLIVAIRGTTPRESTPSLFKRGGSVEGRKQLIRLGTGIGVGLIVLVVTHWLVLAAALGLLAALADRFFGGTGEERRAIERLEALATWTEALRDTIAGAVGLEQAIPATAINAAPAIKPGLNLLVDRLRIREPLPSALMRFADDLDDPSADLIVAALVLNARLRGPGLREVLSALADSAREELDVRRKVAAERRSTRRSVQVVVAITLLVAAALILFNPTYVRPYTSFIGQFVLFIVIALYAVGLVWLRKLAKIEVPDRFLIRSDDRRAARSGDERMEVVGG</sequence>
<dbReference type="InterPro" id="IPR018076">
    <property type="entry name" value="T2SS_GspF_dom"/>
</dbReference>
<comment type="subcellular location">
    <subcellularLocation>
        <location evidence="1">Cell membrane</location>
        <topology evidence="1">Multi-pass membrane protein</topology>
    </subcellularLocation>
</comment>